<gene>
    <name evidence="1" type="ORF">C7451_10243</name>
</gene>
<name>A0A2V3V9B5_9SPHN</name>
<dbReference type="RefSeq" id="WP_110297481.1">
    <property type="nucleotide sequence ID" value="NZ_QJJM01000002.1"/>
</dbReference>
<dbReference type="PANTHER" id="PTHR36931:SF1">
    <property type="entry name" value="UPF0153 PROTEIN YEIW"/>
    <property type="match status" value="1"/>
</dbReference>
<evidence type="ECO:0000313" key="1">
    <source>
        <dbReference type="EMBL" id="PXW78373.1"/>
    </source>
</evidence>
<dbReference type="InterPro" id="IPR052572">
    <property type="entry name" value="UPF0153_domain"/>
</dbReference>
<proteinExistence type="predicted"/>
<accession>A0A2V3V9B5</accession>
<dbReference type="Proteomes" id="UP000248014">
    <property type="component" value="Unassembled WGS sequence"/>
</dbReference>
<dbReference type="PANTHER" id="PTHR36931">
    <property type="entry name" value="UPF0153 PROTEIN YEIW"/>
    <property type="match status" value="1"/>
</dbReference>
<dbReference type="AlphaFoldDB" id="A0A2V3V9B5"/>
<protein>
    <submittedName>
        <fullName evidence="1">Uncharacterized protein</fullName>
    </submittedName>
</protein>
<organism evidence="1 2">
    <name type="scientific">Blastomonas natatoria</name>
    <dbReference type="NCBI Taxonomy" id="34015"/>
    <lineage>
        <taxon>Bacteria</taxon>
        <taxon>Pseudomonadati</taxon>
        <taxon>Pseudomonadota</taxon>
        <taxon>Alphaproteobacteria</taxon>
        <taxon>Sphingomonadales</taxon>
        <taxon>Sphingomonadaceae</taxon>
        <taxon>Blastomonas</taxon>
    </lineage>
</organism>
<dbReference type="EMBL" id="QJJM01000002">
    <property type="protein sequence ID" value="PXW78373.1"/>
    <property type="molecule type" value="Genomic_DNA"/>
</dbReference>
<evidence type="ECO:0000313" key="2">
    <source>
        <dbReference type="Proteomes" id="UP000248014"/>
    </source>
</evidence>
<keyword evidence="2" id="KW-1185">Reference proteome</keyword>
<sequence length="184" mass="19866">MADRPDLETLLLGPVLAERDCGECTACCITLKVDTPELKKPAGTPCPQLAATGCTIHPSRPTICRTWFCAWRRVAALPDDARPDRSGLIVSVSFNRDSRNAFEAIALTVLALPGSDAIASGMAAHVLDTLCDRPIAVWFSDGSRKMLMHPENDVAETVLSGATPPPHLAAEVAIWRAQYAEFLR</sequence>
<reference evidence="1 2" key="1">
    <citation type="submission" date="2018-05" db="EMBL/GenBank/DDBJ databases">
        <title>Genomic Encyclopedia of Type Strains, Phase IV (KMG-IV): sequencing the most valuable type-strain genomes for metagenomic binning, comparative biology and taxonomic classification.</title>
        <authorList>
            <person name="Goeker M."/>
        </authorList>
    </citation>
    <scope>NUCLEOTIDE SEQUENCE [LARGE SCALE GENOMIC DNA]</scope>
    <source>
        <strain evidence="1 2">DSM 3183</strain>
    </source>
</reference>
<dbReference type="OrthoDB" id="7202843at2"/>
<comment type="caution">
    <text evidence="1">The sequence shown here is derived from an EMBL/GenBank/DDBJ whole genome shotgun (WGS) entry which is preliminary data.</text>
</comment>